<feature type="transmembrane region" description="Helical" evidence="2">
    <location>
        <begin position="94"/>
        <end position="119"/>
    </location>
</feature>
<sequence length="185" mass="19406">MTSYPQQPVPGRDPGPPEPRYPDPAGTAAAGVGPRVGEPLSEEDASYRRYQQEDRSIGEIASDVLDNASTLIRQELDLAKAEVKQSATQAGKGAGMLAGAGVAGHLMLISLTLTVWWALAVAIGDSEEPALGWSGLIVTIIWAVVAAVLALVGKNELSNVQGVPRTQDTVKKIPNAATGNEEKNR</sequence>
<evidence type="ECO:0000313" key="3">
    <source>
        <dbReference type="EMBL" id="TRY17714.1"/>
    </source>
</evidence>
<comment type="caution">
    <text evidence="3">The sequence shown here is derived from an EMBL/GenBank/DDBJ whole genome shotgun (WGS) entry which is preliminary data.</text>
</comment>
<keyword evidence="4" id="KW-1185">Reference proteome</keyword>
<feature type="compositionally biased region" description="Pro residues" evidence="1">
    <location>
        <begin position="7"/>
        <end position="19"/>
    </location>
</feature>
<dbReference type="RefSeq" id="WP_143938454.1">
    <property type="nucleotide sequence ID" value="NZ_VKKG01000004.1"/>
</dbReference>
<keyword evidence="2" id="KW-0472">Membrane</keyword>
<gene>
    <name evidence="3" type="ORF">FOJ82_10550</name>
</gene>
<protein>
    <submittedName>
        <fullName evidence="3">Phage holin family protein</fullName>
    </submittedName>
</protein>
<keyword evidence="2" id="KW-0812">Transmembrane</keyword>
<organism evidence="3 4">
    <name type="scientific">Tessaracoccus rhinocerotis</name>
    <dbReference type="NCBI Taxonomy" id="1689449"/>
    <lineage>
        <taxon>Bacteria</taxon>
        <taxon>Bacillati</taxon>
        <taxon>Actinomycetota</taxon>
        <taxon>Actinomycetes</taxon>
        <taxon>Propionibacteriales</taxon>
        <taxon>Propionibacteriaceae</taxon>
        <taxon>Tessaracoccus</taxon>
    </lineage>
</organism>
<evidence type="ECO:0000256" key="2">
    <source>
        <dbReference type="SAM" id="Phobius"/>
    </source>
</evidence>
<name>A0A553JZ50_9ACTN</name>
<dbReference type="OrthoDB" id="3216929at2"/>
<dbReference type="InterPro" id="IPR009937">
    <property type="entry name" value="Phage_holin_3_6"/>
</dbReference>
<dbReference type="Proteomes" id="UP000317638">
    <property type="component" value="Unassembled WGS sequence"/>
</dbReference>
<keyword evidence="2" id="KW-1133">Transmembrane helix</keyword>
<dbReference type="Pfam" id="PF07332">
    <property type="entry name" value="Phage_holin_3_6"/>
    <property type="match status" value="1"/>
</dbReference>
<proteinExistence type="predicted"/>
<reference evidence="3 4" key="1">
    <citation type="submission" date="2019-07" db="EMBL/GenBank/DDBJ databases">
        <authorList>
            <person name="Zhou L.-Y."/>
        </authorList>
    </citation>
    <scope>NUCLEOTIDE SEQUENCE [LARGE SCALE GENOMIC DNA]</scope>
    <source>
        <strain evidence="3 4">YIM 101269</strain>
    </source>
</reference>
<evidence type="ECO:0000256" key="1">
    <source>
        <dbReference type="SAM" id="MobiDB-lite"/>
    </source>
</evidence>
<evidence type="ECO:0000313" key="4">
    <source>
        <dbReference type="Proteomes" id="UP000317638"/>
    </source>
</evidence>
<dbReference type="AlphaFoldDB" id="A0A553JZ50"/>
<accession>A0A553JZ50</accession>
<feature type="region of interest" description="Disordered" evidence="1">
    <location>
        <begin position="1"/>
        <end position="52"/>
    </location>
</feature>
<feature type="transmembrane region" description="Helical" evidence="2">
    <location>
        <begin position="131"/>
        <end position="152"/>
    </location>
</feature>
<dbReference type="EMBL" id="VKKG01000004">
    <property type="protein sequence ID" value="TRY17714.1"/>
    <property type="molecule type" value="Genomic_DNA"/>
</dbReference>